<dbReference type="EMBL" id="CAIIXF020000004">
    <property type="protein sequence ID" value="CAH1781306.1"/>
    <property type="molecule type" value="Genomic_DNA"/>
</dbReference>
<evidence type="ECO:0000313" key="1">
    <source>
        <dbReference type="EMBL" id="CAH1781306.1"/>
    </source>
</evidence>
<protein>
    <submittedName>
        <fullName evidence="1">Uncharacterized protein</fullName>
    </submittedName>
</protein>
<proteinExistence type="predicted"/>
<dbReference type="AlphaFoldDB" id="A0A8S4NI76"/>
<reference evidence="1" key="1">
    <citation type="submission" date="2022-03" db="EMBL/GenBank/DDBJ databases">
        <authorList>
            <person name="Martin C."/>
        </authorList>
    </citation>
    <scope>NUCLEOTIDE SEQUENCE</scope>
</reference>
<sequence>MQTTLNEINVSREEQLKRINDYFDSLESKVREGSEANDEKIQAHQNELSLQIGTADSTLLHLSTLQKHGHPVDILRASGDISHRLREWSDANDLNLGSLSKQTFEQGHLDTSKLGHILSSSIMVQAPTPCQPKVLNKKHIPEGTPGNIAISDAVVGADLVILHDRMEAQAQLATYDNDTLTLKHHTAGNFNRVCALPGNQYAATDAKTSALQYSMIISFTKGI</sequence>
<accession>A0A8S4NI76</accession>
<comment type="caution">
    <text evidence="1">The sequence shown here is derived from an EMBL/GenBank/DDBJ whole genome shotgun (WGS) entry which is preliminary data.</text>
</comment>
<name>A0A8S4NI76_OWEFU</name>
<organism evidence="1 2">
    <name type="scientific">Owenia fusiformis</name>
    <name type="common">Polychaete worm</name>
    <dbReference type="NCBI Taxonomy" id="6347"/>
    <lineage>
        <taxon>Eukaryota</taxon>
        <taxon>Metazoa</taxon>
        <taxon>Spiralia</taxon>
        <taxon>Lophotrochozoa</taxon>
        <taxon>Annelida</taxon>
        <taxon>Polychaeta</taxon>
        <taxon>Sedentaria</taxon>
        <taxon>Canalipalpata</taxon>
        <taxon>Sabellida</taxon>
        <taxon>Oweniida</taxon>
        <taxon>Oweniidae</taxon>
        <taxon>Owenia</taxon>
    </lineage>
</organism>
<evidence type="ECO:0000313" key="2">
    <source>
        <dbReference type="Proteomes" id="UP000749559"/>
    </source>
</evidence>
<keyword evidence="2" id="KW-1185">Reference proteome</keyword>
<gene>
    <name evidence="1" type="ORF">OFUS_LOCUS7898</name>
</gene>
<dbReference type="Proteomes" id="UP000749559">
    <property type="component" value="Unassembled WGS sequence"/>
</dbReference>